<protein>
    <recommendedName>
        <fullName evidence="3">Abortive infection protein</fullName>
    </recommendedName>
</protein>
<comment type="caution">
    <text evidence="1">The sequence shown here is derived from an EMBL/GenBank/DDBJ whole genome shotgun (WGS) entry which is preliminary data.</text>
</comment>
<dbReference type="EMBL" id="QUNO01000005">
    <property type="protein sequence ID" value="REH48346.1"/>
    <property type="molecule type" value="Genomic_DNA"/>
</dbReference>
<reference evidence="1 2" key="1">
    <citation type="submission" date="2018-08" db="EMBL/GenBank/DDBJ databases">
        <title>Genomic Encyclopedia of Archaeal and Bacterial Type Strains, Phase II (KMG-II): from individual species to whole genera.</title>
        <authorList>
            <person name="Goeker M."/>
        </authorList>
    </citation>
    <scope>NUCLEOTIDE SEQUENCE [LARGE SCALE GENOMIC DNA]</scope>
    <source>
        <strain evidence="1 2">DSM 45791</strain>
    </source>
</reference>
<accession>A0A3E0HQ37</accession>
<dbReference type="Gene3D" id="3.20.20.80">
    <property type="entry name" value="Glycosidases"/>
    <property type="match status" value="1"/>
</dbReference>
<dbReference type="SUPFAM" id="SSF51445">
    <property type="entry name" value="(Trans)glycosidases"/>
    <property type="match status" value="1"/>
</dbReference>
<keyword evidence="2" id="KW-1185">Reference proteome</keyword>
<dbReference type="AlphaFoldDB" id="A0A3E0HQ37"/>
<dbReference type="InterPro" id="IPR017853">
    <property type="entry name" value="GH"/>
</dbReference>
<evidence type="ECO:0000313" key="2">
    <source>
        <dbReference type="Proteomes" id="UP000256269"/>
    </source>
</evidence>
<sequence>MVRRMRANGISYDTGFLAGGTSTHEPFDPDVVRREMRIIRDDLHCTAVRVTGGDPERLDIAATTAAELGLEVWFSPFTCDLTQDELLAVLADCADRAERLRRGGAKVVLLTGAELSMFTVGFLPGDTIEERMAVLADLAQLREAMAGVPALLNEFLGRAVKVVRDRFGGPVSYAAIPSFEGVDWTPFDFVGVDLYRSAEVAGIYVDAIRSLVAQGKPVAITEFGAATFRGAADKGAHAGGIVVRDGVIAVGLDGDYERDEDGQAAHLMEMLDIFEEAGVDTAFAYTFANYHLPHRPGPRKDLDLASYGVVTAFEDRFGETYPDMRWEPKAAFAALARKYL</sequence>
<evidence type="ECO:0008006" key="3">
    <source>
        <dbReference type="Google" id="ProtNLM"/>
    </source>
</evidence>
<proteinExistence type="predicted"/>
<gene>
    <name evidence="1" type="ORF">BCF44_105204</name>
</gene>
<name>A0A3E0HQ37_9PSEU</name>
<dbReference type="Proteomes" id="UP000256269">
    <property type="component" value="Unassembled WGS sequence"/>
</dbReference>
<organism evidence="1 2">
    <name type="scientific">Kutzneria buriramensis</name>
    <dbReference type="NCBI Taxonomy" id="1045776"/>
    <lineage>
        <taxon>Bacteria</taxon>
        <taxon>Bacillati</taxon>
        <taxon>Actinomycetota</taxon>
        <taxon>Actinomycetes</taxon>
        <taxon>Pseudonocardiales</taxon>
        <taxon>Pseudonocardiaceae</taxon>
        <taxon>Kutzneria</taxon>
    </lineage>
</organism>
<evidence type="ECO:0000313" key="1">
    <source>
        <dbReference type="EMBL" id="REH48346.1"/>
    </source>
</evidence>